<keyword evidence="2" id="KW-0472">Membrane</keyword>
<name>A0A972FMU1_9FLAO</name>
<evidence type="ECO:0000256" key="2">
    <source>
        <dbReference type="SAM" id="Phobius"/>
    </source>
</evidence>
<organism evidence="4 5">
    <name type="scientific">Flavobacterium silvaticum</name>
    <dbReference type="NCBI Taxonomy" id="1852020"/>
    <lineage>
        <taxon>Bacteria</taxon>
        <taxon>Pseudomonadati</taxon>
        <taxon>Bacteroidota</taxon>
        <taxon>Flavobacteriia</taxon>
        <taxon>Flavobacteriales</taxon>
        <taxon>Flavobacteriaceae</taxon>
        <taxon>Flavobacterium</taxon>
    </lineage>
</organism>
<proteinExistence type="predicted"/>
<feature type="coiled-coil region" evidence="1">
    <location>
        <begin position="21"/>
        <end position="55"/>
    </location>
</feature>
<evidence type="ECO:0000256" key="1">
    <source>
        <dbReference type="SAM" id="Coils"/>
    </source>
</evidence>
<dbReference type="PANTHER" id="PTHR37461:SF1">
    <property type="entry name" value="ANTI-SIGMA-K FACTOR RSKA"/>
    <property type="match status" value="1"/>
</dbReference>
<dbReference type="Pfam" id="PF10099">
    <property type="entry name" value="RskA_C"/>
    <property type="match status" value="1"/>
</dbReference>
<dbReference type="Proteomes" id="UP000712080">
    <property type="component" value="Unassembled WGS sequence"/>
</dbReference>
<dbReference type="EMBL" id="JAAMPU010000107">
    <property type="protein sequence ID" value="NMH28936.1"/>
    <property type="molecule type" value="Genomic_DNA"/>
</dbReference>
<evidence type="ECO:0000313" key="4">
    <source>
        <dbReference type="EMBL" id="NMH28936.1"/>
    </source>
</evidence>
<dbReference type="GO" id="GO:0005886">
    <property type="term" value="C:plasma membrane"/>
    <property type="evidence" value="ECO:0007669"/>
    <property type="project" value="InterPro"/>
</dbReference>
<dbReference type="GO" id="GO:0006417">
    <property type="term" value="P:regulation of translation"/>
    <property type="evidence" value="ECO:0007669"/>
    <property type="project" value="TreeGrafter"/>
</dbReference>
<accession>A0A972FMU1</accession>
<sequence>METNEYIDSGILELYVYGLLNEDENREIDELAKSNAQVEKEIVEIENAVLQLSSSFSPFLSPENFLKIKERIGLRHGVIPIQRKSSISWLGWAAAVILLLGGGYSFMEWQSAEDRAVVMESDKNKLQETVVDMEIRNKQTETVLGVMRDPANKMVALAGQAASPTSAAKVFYNQKSGAVYVDASGLPEPPKGMVYQVWALKMNPLTPTSIGLMDNFNTDKLRMFAMDAASGAEGFGITLEPAGGSKSPTMEQLYTLGLVNS</sequence>
<evidence type="ECO:0000313" key="5">
    <source>
        <dbReference type="Proteomes" id="UP000712080"/>
    </source>
</evidence>
<protein>
    <submittedName>
        <fullName evidence="4">Anti-sigma factor</fullName>
    </submittedName>
</protein>
<dbReference type="InterPro" id="IPR051474">
    <property type="entry name" value="Anti-sigma-K/W_factor"/>
</dbReference>
<feature type="transmembrane region" description="Helical" evidence="2">
    <location>
        <begin position="89"/>
        <end position="107"/>
    </location>
</feature>
<keyword evidence="2" id="KW-1133">Transmembrane helix</keyword>
<evidence type="ECO:0000259" key="3">
    <source>
        <dbReference type="Pfam" id="PF10099"/>
    </source>
</evidence>
<keyword evidence="1" id="KW-0175">Coiled coil</keyword>
<dbReference type="PANTHER" id="PTHR37461">
    <property type="entry name" value="ANTI-SIGMA-K FACTOR RSKA"/>
    <property type="match status" value="1"/>
</dbReference>
<feature type="domain" description="Anti-sigma K factor RskA C-terminal" evidence="3">
    <location>
        <begin position="90"/>
        <end position="249"/>
    </location>
</feature>
<dbReference type="RefSeq" id="WP_169528040.1">
    <property type="nucleotide sequence ID" value="NZ_JAAMPU010000107.1"/>
</dbReference>
<dbReference type="GO" id="GO:0016989">
    <property type="term" value="F:sigma factor antagonist activity"/>
    <property type="evidence" value="ECO:0007669"/>
    <property type="project" value="TreeGrafter"/>
</dbReference>
<keyword evidence="5" id="KW-1185">Reference proteome</keyword>
<dbReference type="InterPro" id="IPR018764">
    <property type="entry name" value="RskA_C"/>
</dbReference>
<dbReference type="AlphaFoldDB" id="A0A972FMU1"/>
<keyword evidence="2" id="KW-0812">Transmembrane</keyword>
<gene>
    <name evidence="4" type="ORF">G6047_12905</name>
</gene>
<reference evidence="4" key="1">
    <citation type="submission" date="2020-02" db="EMBL/GenBank/DDBJ databases">
        <title>Flavobacterium sp. genome.</title>
        <authorList>
            <person name="Jung H.S."/>
            <person name="Baek J.H."/>
            <person name="Jeon C.O."/>
        </authorList>
    </citation>
    <scope>NUCLEOTIDE SEQUENCE</scope>
    <source>
        <strain evidence="4">SE-s28</strain>
    </source>
</reference>
<comment type="caution">
    <text evidence="4">The sequence shown here is derived from an EMBL/GenBank/DDBJ whole genome shotgun (WGS) entry which is preliminary data.</text>
</comment>